<dbReference type="Proteomes" id="UP000001930">
    <property type="component" value="Chromosome I"/>
</dbReference>
<evidence type="ECO:0000313" key="8">
    <source>
        <dbReference type="EMBL" id="ABC36411.1"/>
    </source>
</evidence>
<dbReference type="Pfam" id="PF00589">
    <property type="entry name" value="Phage_integrase"/>
    <property type="match status" value="1"/>
</dbReference>
<evidence type="ECO:0000259" key="7">
    <source>
        <dbReference type="PROSITE" id="PS51900"/>
    </source>
</evidence>
<evidence type="ECO:0000259" key="6">
    <source>
        <dbReference type="PROSITE" id="PS51898"/>
    </source>
</evidence>
<dbReference type="InterPro" id="IPR002104">
    <property type="entry name" value="Integrase_catalytic"/>
</dbReference>
<dbReference type="SUPFAM" id="SSF56349">
    <property type="entry name" value="DNA breaking-rejoining enzymes"/>
    <property type="match status" value="1"/>
</dbReference>
<dbReference type="InterPro" id="IPR053876">
    <property type="entry name" value="Phage_int_M"/>
</dbReference>
<dbReference type="PROSITE" id="PS51898">
    <property type="entry name" value="TYR_RECOMBINASE"/>
    <property type="match status" value="1"/>
</dbReference>
<proteinExistence type="inferred from homology"/>
<dbReference type="InterPro" id="IPR013762">
    <property type="entry name" value="Integrase-like_cat_sf"/>
</dbReference>
<dbReference type="Gene3D" id="1.10.150.130">
    <property type="match status" value="1"/>
</dbReference>
<dbReference type="Pfam" id="PF13356">
    <property type="entry name" value="Arm-DNA-bind_3"/>
    <property type="match status" value="1"/>
</dbReference>
<dbReference type="CDD" id="cd00801">
    <property type="entry name" value="INT_P4_C"/>
    <property type="match status" value="1"/>
</dbReference>
<dbReference type="GO" id="GO:0003677">
    <property type="term" value="F:DNA binding"/>
    <property type="evidence" value="ECO:0007669"/>
    <property type="project" value="UniProtKB-UniRule"/>
</dbReference>
<dbReference type="KEGG" id="bte:BTH_I0928"/>
<dbReference type="HOGENOM" id="CLU_027562_0_0_4"/>
<dbReference type="PROSITE" id="PS51900">
    <property type="entry name" value="CB"/>
    <property type="match status" value="1"/>
</dbReference>
<dbReference type="InterPro" id="IPR038488">
    <property type="entry name" value="Integrase_DNA-bd_sf"/>
</dbReference>
<dbReference type="GO" id="GO:0006310">
    <property type="term" value="P:DNA recombination"/>
    <property type="evidence" value="ECO:0007669"/>
    <property type="project" value="UniProtKB-KW"/>
</dbReference>
<evidence type="ECO:0000256" key="3">
    <source>
        <dbReference type="ARBA" id="ARBA00023125"/>
    </source>
</evidence>
<dbReference type="Gene3D" id="1.10.443.10">
    <property type="entry name" value="Intergrase catalytic core"/>
    <property type="match status" value="1"/>
</dbReference>
<evidence type="ECO:0000256" key="5">
    <source>
        <dbReference type="PROSITE-ProRule" id="PRU01248"/>
    </source>
</evidence>
<dbReference type="PANTHER" id="PTHR30629:SF2">
    <property type="entry name" value="PROPHAGE INTEGRASE INTS-RELATED"/>
    <property type="match status" value="1"/>
</dbReference>
<dbReference type="InterPro" id="IPR011010">
    <property type="entry name" value="DNA_brk_join_enz"/>
</dbReference>
<dbReference type="EMBL" id="CP000086">
    <property type="protein sequence ID" value="ABC36411.1"/>
    <property type="molecule type" value="Genomic_DNA"/>
</dbReference>
<evidence type="ECO:0000256" key="4">
    <source>
        <dbReference type="ARBA" id="ARBA00023172"/>
    </source>
</evidence>
<sequence>MLCGAFCCHHCPRLPSTSQAPWGYQWGYTPKCSAPIPQRKMPKQTDPLTDLKVRRAKPAEQPYRLADGKGLYLQVMPNGSRYWRMKYRFDGKEKLASFGVYPEVSLAQARQACLAARKLLAAGTDPTEQKREIKRARAIEASSSFEAVAREWFESQKDGWTEVYANKVINSLEVDAFPRIGSKPLRDIEAPDMLEIVRAIEARGVRETAKRVLQRSRAVFQYGIMTGRCSRNPAADIDAETVLKKGQGVKHMARVKPVEIPQLMRDIAAYSGDRVTQLALRFMALTFTRTTEMINAEWDEFDERAAEWRIPPDRMKMRDPHIVPLSRQALEVLAALRELNGNQRLVFYSVQGRSHISNNTMLYALYRMGYKSRMTGHGFRGLAATVLRELGYSRDVVDRQLAHAERNQVTAAYVHAEYLPERRKMMQHWADYLTQTAN</sequence>
<keyword evidence="9" id="KW-1185">Reference proteome</keyword>
<organism evidence="8 9">
    <name type="scientific">Burkholderia thailandensis (strain ATCC 700388 / DSM 13276 / CCUG 48851 / CIP 106301 / E264)</name>
    <dbReference type="NCBI Taxonomy" id="271848"/>
    <lineage>
        <taxon>Bacteria</taxon>
        <taxon>Pseudomonadati</taxon>
        <taxon>Pseudomonadota</taxon>
        <taxon>Betaproteobacteria</taxon>
        <taxon>Burkholderiales</taxon>
        <taxon>Burkholderiaceae</taxon>
        <taxon>Burkholderia</taxon>
        <taxon>pseudomallei group</taxon>
    </lineage>
</organism>
<dbReference type="PANTHER" id="PTHR30629">
    <property type="entry name" value="PROPHAGE INTEGRASE"/>
    <property type="match status" value="1"/>
</dbReference>
<reference evidence="8 9" key="1">
    <citation type="journal article" date="2005" name="BMC Genomics">
        <title>Bacterial genome adaptation to niches: divergence of the potential virulence genes in three Burkholderia species of different survival strategies.</title>
        <authorList>
            <person name="Kim H.S."/>
            <person name="Schell M.A."/>
            <person name="Yu Y."/>
            <person name="Ulrich R.L."/>
            <person name="Sarria S.H."/>
            <person name="Nierman W.C."/>
            <person name="DeShazer D."/>
        </authorList>
    </citation>
    <scope>NUCLEOTIDE SEQUENCE [LARGE SCALE GENOMIC DNA]</scope>
    <source>
        <strain evidence="9">ATCC 700388 / DSM 13276 / CCUG 48851 / CIP 106301 / E264</strain>
    </source>
</reference>
<dbReference type="GO" id="GO:0015074">
    <property type="term" value="P:DNA integration"/>
    <property type="evidence" value="ECO:0007669"/>
    <property type="project" value="UniProtKB-KW"/>
</dbReference>
<evidence type="ECO:0000313" key="9">
    <source>
        <dbReference type="Proteomes" id="UP000001930"/>
    </source>
</evidence>
<evidence type="ECO:0000256" key="1">
    <source>
        <dbReference type="ARBA" id="ARBA00008857"/>
    </source>
</evidence>
<gene>
    <name evidence="8" type="ordered locus">BTH_I0928</name>
</gene>
<name>Q2T016_BURTA</name>
<protein>
    <submittedName>
        <fullName evidence="8">Site-specific recombinase, phage integrase family</fullName>
    </submittedName>
</protein>
<accession>Q2T016</accession>
<keyword evidence="2" id="KW-0229">DNA integration</keyword>
<dbReference type="InterPro" id="IPR010998">
    <property type="entry name" value="Integrase_recombinase_N"/>
</dbReference>
<dbReference type="Pfam" id="PF22022">
    <property type="entry name" value="Phage_int_M"/>
    <property type="match status" value="1"/>
</dbReference>
<keyword evidence="4" id="KW-0233">DNA recombination</keyword>
<dbReference type="Gene3D" id="3.30.160.390">
    <property type="entry name" value="Integrase, DNA-binding domain"/>
    <property type="match status" value="1"/>
</dbReference>
<dbReference type="InterPro" id="IPR025166">
    <property type="entry name" value="Integrase_DNA_bind_dom"/>
</dbReference>
<evidence type="ECO:0000256" key="2">
    <source>
        <dbReference type="ARBA" id="ARBA00022908"/>
    </source>
</evidence>
<dbReference type="InterPro" id="IPR050808">
    <property type="entry name" value="Phage_Integrase"/>
</dbReference>
<keyword evidence="3 5" id="KW-0238">DNA-binding</keyword>
<dbReference type="AlphaFoldDB" id="Q2T016"/>
<feature type="domain" description="Tyr recombinase" evidence="6">
    <location>
        <begin position="250"/>
        <end position="427"/>
    </location>
</feature>
<dbReference type="InterPro" id="IPR044068">
    <property type="entry name" value="CB"/>
</dbReference>
<feature type="domain" description="Core-binding (CB)" evidence="7">
    <location>
        <begin position="143"/>
        <end position="224"/>
    </location>
</feature>
<comment type="similarity">
    <text evidence="1">Belongs to the 'phage' integrase family.</text>
</comment>